<evidence type="ECO:0000256" key="1">
    <source>
        <dbReference type="ARBA" id="ARBA00004772"/>
    </source>
</evidence>
<evidence type="ECO:0000256" key="9">
    <source>
        <dbReference type="RuleBase" id="RU366031"/>
    </source>
</evidence>
<evidence type="ECO:0000256" key="7">
    <source>
        <dbReference type="ARBA" id="ARBA00040167"/>
    </source>
</evidence>
<evidence type="ECO:0000313" key="12">
    <source>
        <dbReference type="Proteomes" id="UP001501788"/>
    </source>
</evidence>
<keyword evidence="5 9" id="KW-0627">Porphyrin biosynthesis</keyword>
<evidence type="ECO:0000313" key="11">
    <source>
        <dbReference type="EMBL" id="GAA4422686.1"/>
    </source>
</evidence>
<feature type="domain" description="Tetrapyrrole biosynthesis uroporphyrinogen III synthase" evidence="10">
    <location>
        <begin position="20"/>
        <end position="263"/>
    </location>
</feature>
<reference evidence="12" key="1">
    <citation type="journal article" date="2019" name="Int. J. Syst. Evol. Microbiol.">
        <title>The Global Catalogue of Microorganisms (GCM) 10K type strain sequencing project: providing services to taxonomists for standard genome sequencing and annotation.</title>
        <authorList>
            <consortium name="The Broad Institute Genomics Platform"/>
            <consortium name="The Broad Institute Genome Sequencing Center for Infectious Disease"/>
            <person name="Wu L."/>
            <person name="Ma J."/>
        </authorList>
    </citation>
    <scope>NUCLEOTIDE SEQUENCE [LARGE SCALE GENOMIC DNA]</scope>
    <source>
        <strain evidence="12">JCM 31890</strain>
    </source>
</reference>
<dbReference type="Pfam" id="PF02602">
    <property type="entry name" value="HEM4"/>
    <property type="match status" value="1"/>
</dbReference>
<dbReference type="PANTHER" id="PTHR38042:SF1">
    <property type="entry name" value="UROPORPHYRINOGEN-III SYNTHASE, CHLOROPLASTIC"/>
    <property type="match status" value="1"/>
</dbReference>
<keyword evidence="4 9" id="KW-0456">Lyase</keyword>
<evidence type="ECO:0000256" key="5">
    <source>
        <dbReference type="ARBA" id="ARBA00023244"/>
    </source>
</evidence>
<accession>A0ABP8L5A7</accession>
<comment type="pathway">
    <text evidence="1 9">Porphyrin-containing compound metabolism; protoporphyrin-IX biosynthesis; coproporphyrinogen-III from 5-aminolevulinate: step 3/4.</text>
</comment>
<evidence type="ECO:0000256" key="8">
    <source>
        <dbReference type="ARBA" id="ARBA00048617"/>
    </source>
</evidence>
<dbReference type="InterPro" id="IPR039793">
    <property type="entry name" value="UROS/Hem4"/>
</dbReference>
<evidence type="ECO:0000259" key="10">
    <source>
        <dbReference type="Pfam" id="PF02602"/>
    </source>
</evidence>
<comment type="caution">
    <text evidence="11">The sequence shown here is derived from an EMBL/GenBank/DDBJ whole genome shotgun (WGS) entry which is preliminary data.</text>
</comment>
<evidence type="ECO:0000256" key="4">
    <source>
        <dbReference type="ARBA" id="ARBA00023239"/>
    </source>
</evidence>
<comment type="function">
    <text evidence="6 9">Catalyzes cyclization of the linear tetrapyrrole, hydroxymethylbilane, to the macrocyclic uroporphyrinogen III.</text>
</comment>
<dbReference type="RefSeq" id="WP_345062631.1">
    <property type="nucleotide sequence ID" value="NZ_BAABEX010000008.1"/>
</dbReference>
<dbReference type="InterPro" id="IPR003754">
    <property type="entry name" value="4pyrrol_synth_uPrphyn_synth"/>
</dbReference>
<protein>
    <recommendedName>
        <fullName evidence="7 9">Uroporphyrinogen-III synthase</fullName>
        <ecNumber evidence="3 9">4.2.1.75</ecNumber>
    </recommendedName>
</protein>
<organism evidence="11 12">
    <name type="scientific">Acidovorax lacteus</name>
    <dbReference type="NCBI Taxonomy" id="1924988"/>
    <lineage>
        <taxon>Bacteria</taxon>
        <taxon>Pseudomonadati</taxon>
        <taxon>Pseudomonadota</taxon>
        <taxon>Betaproteobacteria</taxon>
        <taxon>Burkholderiales</taxon>
        <taxon>Comamonadaceae</taxon>
        <taxon>Acidovorax</taxon>
    </lineage>
</organism>
<dbReference type="InterPro" id="IPR036108">
    <property type="entry name" value="4pyrrol_syn_uPrphyn_synt_sf"/>
</dbReference>
<comment type="similarity">
    <text evidence="2 9">Belongs to the uroporphyrinogen-III synthase family.</text>
</comment>
<evidence type="ECO:0000256" key="6">
    <source>
        <dbReference type="ARBA" id="ARBA00037589"/>
    </source>
</evidence>
<comment type="catalytic activity">
    <reaction evidence="8 9">
        <text>hydroxymethylbilane = uroporphyrinogen III + H2O</text>
        <dbReference type="Rhea" id="RHEA:18965"/>
        <dbReference type="ChEBI" id="CHEBI:15377"/>
        <dbReference type="ChEBI" id="CHEBI:57308"/>
        <dbReference type="ChEBI" id="CHEBI:57845"/>
        <dbReference type="EC" id="4.2.1.75"/>
    </reaction>
</comment>
<dbReference type="PANTHER" id="PTHR38042">
    <property type="entry name" value="UROPORPHYRINOGEN-III SYNTHASE, CHLOROPLASTIC"/>
    <property type="match status" value="1"/>
</dbReference>
<gene>
    <name evidence="11" type="ORF">GCM10023090_14060</name>
</gene>
<sequence length="271" mass="27920">MAQPAPRVLVTRPAREAAPWVQALQARGLAAEALPLIAIGPCTDPAARAAVDAARQGWPQYRALMFVSGNAVAEFFGSNPALVLENQARAAIKTRAWAPGPGTAAALRQAGVAAACIDSPAADAAQFDSEALWAVVAPQVQPGDRVLIVRGRSPGGDALQGTGREWLAAQVAARGGAVETLAVYERGPAPLDAAALARAQAATHDGSWWLLSSSEALGYLAAALPDTDWRAARAMATHPRIAASAQRLGFGCVRESRPALDDVVASIESAA</sequence>
<dbReference type="Proteomes" id="UP001501788">
    <property type="component" value="Unassembled WGS sequence"/>
</dbReference>
<dbReference type="EC" id="4.2.1.75" evidence="3 9"/>
<dbReference type="SUPFAM" id="SSF69618">
    <property type="entry name" value="HemD-like"/>
    <property type="match status" value="1"/>
</dbReference>
<evidence type="ECO:0000256" key="2">
    <source>
        <dbReference type="ARBA" id="ARBA00008133"/>
    </source>
</evidence>
<dbReference type="EMBL" id="BAABEX010000008">
    <property type="protein sequence ID" value="GAA4422686.1"/>
    <property type="molecule type" value="Genomic_DNA"/>
</dbReference>
<evidence type="ECO:0000256" key="3">
    <source>
        <dbReference type="ARBA" id="ARBA00013109"/>
    </source>
</evidence>
<keyword evidence="12" id="KW-1185">Reference proteome</keyword>
<dbReference type="Gene3D" id="3.40.50.10090">
    <property type="match status" value="2"/>
</dbReference>
<proteinExistence type="inferred from homology"/>
<name>A0ABP8L5A7_9BURK</name>
<dbReference type="CDD" id="cd06578">
    <property type="entry name" value="HemD"/>
    <property type="match status" value="1"/>
</dbReference>